<proteinExistence type="predicted"/>
<accession>A0A318JQV4</accession>
<keyword evidence="1" id="KW-1133">Transmembrane helix</keyword>
<protein>
    <submittedName>
        <fullName evidence="2">Phospholipid/cholesterol/gamma-HCH transport system permease protein</fullName>
    </submittedName>
</protein>
<feature type="transmembrane region" description="Helical" evidence="1">
    <location>
        <begin position="106"/>
        <end position="124"/>
    </location>
</feature>
<dbReference type="AlphaFoldDB" id="A0A318JQV4"/>
<comment type="caution">
    <text evidence="2">The sequence shown here is derived from an EMBL/GenBank/DDBJ whole genome shotgun (WGS) entry which is preliminary data.</text>
</comment>
<gene>
    <name evidence="2" type="ORF">DFR70_12825</name>
</gene>
<feature type="transmembrane region" description="Helical" evidence="1">
    <location>
        <begin position="228"/>
        <end position="248"/>
    </location>
</feature>
<dbReference type="EMBL" id="QJKF01000028">
    <property type="protein sequence ID" value="PXX53312.1"/>
    <property type="molecule type" value="Genomic_DNA"/>
</dbReference>
<reference evidence="2 3" key="1">
    <citation type="submission" date="2018-05" db="EMBL/GenBank/DDBJ databases">
        <title>Genomic Encyclopedia of Type Strains, Phase IV (KMG-IV): sequencing the most valuable type-strain genomes for metagenomic binning, comparative biology and taxonomic classification.</title>
        <authorList>
            <person name="Goeker M."/>
        </authorList>
    </citation>
    <scope>NUCLEOTIDE SEQUENCE [LARGE SCALE GENOMIC DNA]</scope>
    <source>
        <strain evidence="2 3">DSM 44704</strain>
    </source>
</reference>
<dbReference type="InterPro" id="IPR030802">
    <property type="entry name" value="Permease_MalE"/>
</dbReference>
<feature type="transmembrane region" description="Helical" evidence="1">
    <location>
        <begin position="268"/>
        <end position="289"/>
    </location>
</feature>
<keyword evidence="1" id="KW-0472">Membrane</keyword>
<evidence type="ECO:0000313" key="3">
    <source>
        <dbReference type="Proteomes" id="UP000247569"/>
    </source>
</evidence>
<dbReference type="OrthoDB" id="3745645at2"/>
<feature type="transmembrane region" description="Helical" evidence="1">
    <location>
        <begin position="79"/>
        <end position="100"/>
    </location>
</feature>
<evidence type="ECO:0000313" key="2">
    <source>
        <dbReference type="EMBL" id="PXX53312.1"/>
    </source>
</evidence>
<dbReference type="Pfam" id="PF02405">
    <property type="entry name" value="MlaE"/>
    <property type="match status" value="1"/>
</dbReference>
<organism evidence="2 3">
    <name type="scientific">Nocardia tenerifensis</name>
    <dbReference type="NCBI Taxonomy" id="228006"/>
    <lineage>
        <taxon>Bacteria</taxon>
        <taxon>Bacillati</taxon>
        <taxon>Actinomycetota</taxon>
        <taxon>Actinomycetes</taxon>
        <taxon>Mycobacteriales</taxon>
        <taxon>Nocardiaceae</taxon>
        <taxon>Nocardia</taxon>
    </lineage>
</organism>
<dbReference type="Proteomes" id="UP000247569">
    <property type="component" value="Unassembled WGS sequence"/>
</dbReference>
<dbReference type="PANTHER" id="PTHR30188">
    <property type="entry name" value="ABC TRANSPORTER PERMEASE PROTEIN-RELATED"/>
    <property type="match status" value="1"/>
</dbReference>
<keyword evidence="3" id="KW-1185">Reference proteome</keyword>
<dbReference type="PANTHER" id="PTHR30188:SF13">
    <property type="entry name" value="CONSERVED HYPOTHETICAL INTEGRAL MEMBRANE PROTEIN YRBE3B"/>
    <property type="match status" value="1"/>
</dbReference>
<name>A0A318JQV4_9NOCA</name>
<sequence>MRGGGRVTGGQVPAQYRPFGRVGRLVERGTRGPLTLFESLGHQLTFVTQVLFAVPHTLRSYRRQTMLTLTDITWGSGNIIVGGGTVAVLVFLGVAVGGSIGVEGFTALNMVGMGPLTGFVSAYANTREMAPMVAAIGFAAQAGCRMTAEIGAMRISEEIDALEAIGIRPVPFVVTTRVIAGMITIVPLYLLTLILSYLSCAVVVNVLHGQSSGTYYHYFDAFLQPGDVIASLIKATVFVVMIILIHGYQGFYATGGPEGVGRASGRAIRASLVLVVIADMIMTIVFWGVDVGIKISG</sequence>
<keyword evidence="1" id="KW-0812">Transmembrane</keyword>
<dbReference type="GO" id="GO:0005548">
    <property type="term" value="F:phospholipid transporter activity"/>
    <property type="evidence" value="ECO:0007669"/>
    <property type="project" value="TreeGrafter"/>
</dbReference>
<evidence type="ECO:0000256" key="1">
    <source>
        <dbReference type="SAM" id="Phobius"/>
    </source>
</evidence>
<feature type="transmembrane region" description="Helical" evidence="1">
    <location>
        <begin position="186"/>
        <end position="208"/>
    </location>
</feature>
<dbReference type="GO" id="GO:0043190">
    <property type="term" value="C:ATP-binding cassette (ABC) transporter complex"/>
    <property type="evidence" value="ECO:0007669"/>
    <property type="project" value="InterPro"/>
</dbReference>